<dbReference type="PANTHER" id="PTHR21028">
    <property type="entry name" value="SI:CH211-156B7.4"/>
    <property type="match status" value="1"/>
</dbReference>
<name>A0A8B8FWN6_9HEMI</name>
<reference evidence="3" key="1">
    <citation type="submission" date="2025-08" db="UniProtKB">
        <authorList>
            <consortium name="RefSeq"/>
        </authorList>
    </citation>
    <scope>IDENTIFICATION</scope>
    <source>
        <tissue evidence="3">Whole body</tissue>
    </source>
</reference>
<dbReference type="CDD" id="cd07890">
    <property type="entry name" value="CYTH-like_AC_IV-like"/>
    <property type="match status" value="1"/>
</dbReference>
<gene>
    <name evidence="3" type="primary">LOC112686605</name>
</gene>
<dbReference type="SMART" id="SM01118">
    <property type="entry name" value="CYTH"/>
    <property type="match status" value="1"/>
</dbReference>
<dbReference type="OrthoDB" id="6159137at2759"/>
<dbReference type="InterPro" id="IPR033469">
    <property type="entry name" value="CYTH-like_dom_sf"/>
</dbReference>
<evidence type="ECO:0000259" key="1">
    <source>
        <dbReference type="PROSITE" id="PS51707"/>
    </source>
</evidence>
<dbReference type="RefSeq" id="XP_025414760.1">
    <property type="nucleotide sequence ID" value="XM_025558975.1"/>
</dbReference>
<dbReference type="SUPFAM" id="SSF55154">
    <property type="entry name" value="CYTH-like phosphatases"/>
    <property type="match status" value="1"/>
</dbReference>
<feature type="domain" description="CYTH" evidence="1">
    <location>
        <begin position="2"/>
        <end position="174"/>
    </location>
</feature>
<organism evidence="2 3">
    <name type="scientific">Sipha flava</name>
    <name type="common">yellow sugarcane aphid</name>
    <dbReference type="NCBI Taxonomy" id="143950"/>
    <lineage>
        <taxon>Eukaryota</taxon>
        <taxon>Metazoa</taxon>
        <taxon>Ecdysozoa</taxon>
        <taxon>Arthropoda</taxon>
        <taxon>Hexapoda</taxon>
        <taxon>Insecta</taxon>
        <taxon>Pterygota</taxon>
        <taxon>Neoptera</taxon>
        <taxon>Paraneoptera</taxon>
        <taxon>Hemiptera</taxon>
        <taxon>Sternorrhyncha</taxon>
        <taxon>Aphidomorpha</taxon>
        <taxon>Aphidoidea</taxon>
        <taxon>Aphididae</taxon>
        <taxon>Sipha</taxon>
    </lineage>
</organism>
<dbReference type="GO" id="GO:0016462">
    <property type="term" value="F:pyrophosphatase activity"/>
    <property type="evidence" value="ECO:0007669"/>
    <property type="project" value="UniProtKB-ARBA"/>
</dbReference>
<protein>
    <submittedName>
        <fullName evidence="3">Uncharacterized protein LOC112686605</fullName>
    </submittedName>
</protein>
<proteinExistence type="predicted"/>
<evidence type="ECO:0000313" key="2">
    <source>
        <dbReference type="Proteomes" id="UP000694846"/>
    </source>
</evidence>
<dbReference type="GeneID" id="112686605"/>
<evidence type="ECO:0000313" key="3">
    <source>
        <dbReference type="RefSeq" id="XP_025414760.1"/>
    </source>
</evidence>
<dbReference type="Pfam" id="PF01928">
    <property type="entry name" value="CYTH"/>
    <property type="match status" value="1"/>
</dbReference>
<accession>A0A8B8FWN6</accession>
<keyword evidence="2" id="KW-1185">Reference proteome</keyword>
<dbReference type="InterPro" id="IPR023577">
    <property type="entry name" value="CYTH_domain"/>
</dbReference>
<sequence length="178" mass="20301">MPRNVEIKARINDLKAAKQRISNLKSNTSEDIDVIINQEDTFYNLPAGNKGKLKFRKIQGSDSELIFYEREEITGPKLSDFHRCKVPDDIKEFLSTTLGTWGIVKKVRNLIMIGQTRVHFDSVEGLGDFVELEVVLDDKQTVEDGQKIASNLMSHLQIEEKDLISVSYINMLCQNKSQ</sequence>
<dbReference type="PANTHER" id="PTHR21028:SF2">
    <property type="entry name" value="CYTH DOMAIN-CONTAINING PROTEIN"/>
    <property type="match status" value="1"/>
</dbReference>
<dbReference type="AlphaFoldDB" id="A0A8B8FWN6"/>
<dbReference type="Proteomes" id="UP000694846">
    <property type="component" value="Unplaced"/>
</dbReference>
<dbReference type="PROSITE" id="PS51707">
    <property type="entry name" value="CYTH"/>
    <property type="match status" value="1"/>
</dbReference>
<dbReference type="Gene3D" id="2.40.320.10">
    <property type="entry name" value="Hypothetical Protein Pfu-838710-001"/>
    <property type="match status" value="1"/>
</dbReference>
<dbReference type="InterPro" id="IPR008173">
    <property type="entry name" value="Adenylyl_cyclase_CyaB"/>
</dbReference>